<dbReference type="AlphaFoldDB" id="A0A507E1I6"/>
<dbReference type="GO" id="GO:0009090">
    <property type="term" value="P:homoserine biosynthetic process"/>
    <property type="evidence" value="ECO:0007669"/>
    <property type="project" value="TreeGrafter"/>
</dbReference>
<comment type="pathway">
    <text evidence="3 16">Amino-acid biosynthesis; L-methionine biosynthesis via de novo pathway; L-homoserine from L-aspartate: step 3/3.</text>
</comment>
<dbReference type="PROSITE" id="PS01042">
    <property type="entry name" value="HOMOSER_DHGENASE"/>
    <property type="match status" value="1"/>
</dbReference>
<evidence type="ECO:0000256" key="17">
    <source>
        <dbReference type="RuleBase" id="RU004171"/>
    </source>
</evidence>
<dbReference type="InterPro" id="IPR005106">
    <property type="entry name" value="Asp/hSer_DH_NAD-bd"/>
</dbReference>
<protein>
    <recommendedName>
        <fullName evidence="6 16">Homoserine dehydrogenase</fullName>
        <ecNumber evidence="5 16">1.1.1.3</ecNumber>
    </recommendedName>
</protein>
<feature type="binding site" evidence="15">
    <location>
        <position position="111"/>
    </location>
    <ligand>
        <name>NADPH</name>
        <dbReference type="ChEBI" id="CHEBI:57783"/>
    </ligand>
</feature>
<dbReference type="InterPro" id="IPR036291">
    <property type="entry name" value="NAD(P)-bd_dom_sf"/>
</dbReference>
<feature type="domain" description="Homoserine dehydrogenase catalytic" evidence="18">
    <location>
        <begin position="146"/>
        <end position="348"/>
    </location>
</feature>
<dbReference type="PIRSF" id="PIRSF036497">
    <property type="entry name" value="HDH_short"/>
    <property type="match status" value="1"/>
</dbReference>
<dbReference type="InterPro" id="IPR001342">
    <property type="entry name" value="HDH_cat"/>
</dbReference>
<dbReference type="FunFam" id="3.30.360.10:FF:000006">
    <property type="entry name" value="Bifunctional aspartokinase/homoserine dehydrogenase"/>
    <property type="match status" value="1"/>
</dbReference>
<evidence type="ECO:0000256" key="1">
    <source>
        <dbReference type="ARBA" id="ARBA00001920"/>
    </source>
</evidence>
<dbReference type="PANTHER" id="PTHR43070:SF5">
    <property type="entry name" value="HOMOSERINE DEHYDROGENASE"/>
    <property type="match status" value="1"/>
</dbReference>
<comment type="caution">
    <text evidence="20">The sequence shown here is derived from an EMBL/GenBank/DDBJ whole genome shotgun (WGS) entry which is preliminary data.</text>
</comment>
<dbReference type="Pfam" id="PF00742">
    <property type="entry name" value="Homoserine_dh"/>
    <property type="match status" value="1"/>
</dbReference>
<evidence type="ECO:0000256" key="5">
    <source>
        <dbReference type="ARBA" id="ARBA00013213"/>
    </source>
</evidence>
<evidence type="ECO:0000256" key="3">
    <source>
        <dbReference type="ARBA" id="ARBA00005062"/>
    </source>
</evidence>
<evidence type="ECO:0000256" key="11">
    <source>
        <dbReference type="ARBA" id="ARBA00023167"/>
    </source>
</evidence>
<feature type="binding site" evidence="15">
    <location>
        <position position="205"/>
    </location>
    <ligand>
        <name>L-homoserine</name>
        <dbReference type="ChEBI" id="CHEBI:57476"/>
    </ligand>
</feature>
<dbReference type="GO" id="GO:0004412">
    <property type="term" value="F:homoserine dehydrogenase activity"/>
    <property type="evidence" value="ECO:0007669"/>
    <property type="project" value="UniProtKB-EC"/>
</dbReference>
<name>A0A507E1I6_9FUNG</name>
<dbReference type="GO" id="GO:0009086">
    <property type="term" value="P:methionine biosynthetic process"/>
    <property type="evidence" value="ECO:0007669"/>
    <property type="project" value="UniProtKB-KW"/>
</dbReference>
<dbReference type="Proteomes" id="UP000318582">
    <property type="component" value="Unassembled WGS sequence"/>
</dbReference>
<keyword evidence="21" id="KW-1185">Reference proteome</keyword>
<keyword evidence="8 16" id="KW-0791">Threonine biosynthesis</keyword>
<dbReference type="EC" id="1.1.1.3" evidence="5 16"/>
<dbReference type="Pfam" id="PF03447">
    <property type="entry name" value="NAD_binding_3"/>
    <property type="match status" value="1"/>
</dbReference>
<feature type="active site" description="Proton donor" evidence="14">
    <location>
        <position position="220"/>
    </location>
</feature>
<keyword evidence="9 15" id="KW-0521">NADP</keyword>
<evidence type="ECO:0000313" key="21">
    <source>
        <dbReference type="Proteomes" id="UP000318582"/>
    </source>
</evidence>
<dbReference type="GO" id="GO:0050661">
    <property type="term" value="F:NADP binding"/>
    <property type="evidence" value="ECO:0007669"/>
    <property type="project" value="InterPro"/>
</dbReference>
<dbReference type="Gene3D" id="3.40.50.720">
    <property type="entry name" value="NAD(P)-binding Rossmann-like Domain"/>
    <property type="match status" value="1"/>
</dbReference>
<evidence type="ECO:0000256" key="9">
    <source>
        <dbReference type="ARBA" id="ARBA00022857"/>
    </source>
</evidence>
<dbReference type="STRING" id="109895.A0A507E1I6"/>
<keyword evidence="7 16" id="KW-0028">Amino-acid biosynthesis</keyword>
<evidence type="ECO:0000256" key="13">
    <source>
        <dbReference type="ARBA" id="ARBA00059589"/>
    </source>
</evidence>
<dbReference type="InterPro" id="IPR011147">
    <property type="entry name" value="Bifunc_Aspkin/hSer_DH"/>
</dbReference>
<comment type="catalytic activity">
    <reaction evidence="12">
        <text>L-homoserine + NADP(+) = L-aspartate 4-semialdehyde + NADPH + H(+)</text>
        <dbReference type="Rhea" id="RHEA:15761"/>
        <dbReference type="ChEBI" id="CHEBI:15378"/>
        <dbReference type="ChEBI" id="CHEBI:57476"/>
        <dbReference type="ChEBI" id="CHEBI:57783"/>
        <dbReference type="ChEBI" id="CHEBI:58349"/>
        <dbReference type="ChEBI" id="CHEBI:537519"/>
        <dbReference type="EC" id="1.1.1.3"/>
    </reaction>
    <physiologicalReaction direction="right-to-left" evidence="12">
        <dbReference type="Rhea" id="RHEA:15763"/>
    </physiologicalReaction>
</comment>
<dbReference type="SUPFAM" id="SSF51735">
    <property type="entry name" value="NAD(P)-binding Rossmann-fold domains"/>
    <property type="match status" value="1"/>
</dbReference>
<dbReference type="EMBL" id="QEAQ01000059">
    <property type="protein sequence ID" value="TPX57058.1"/>
    <property type="molecule type" value="Genomic_DNA"/>
</dbReference>
<evidence type="ECO:0000259" key="18">
    <source>
        <dbReference type="Pfam" id="PF00742"/>
    </source>
</evidence>
<dbReference type="GO" id="GO:0009088">
    <property type="term" value="P:threonine biosynthetic process"/>
    <property type="evidence" value="ECO:0007669"/>
    <property type="project" value="UniProtKB-UniPathway"/>
</dbReference>
<feature type="domain" description="Aspartate/homoserine dehydrogenase NAD-binding" evidence="19">
    <location>
        <begin position="8"/>
        <end position="138"/>
    </location>
</feature>
<dbReference type="InterPro" id="IPR022697">
    <property type="entry name" value="HDH_short"/>
</dbReference>
<evidence type="ECO:0000256" key="16">
    <source>
        <dbReference type="RuleBase" id="RU000579"/>
    </source>
</evidence>
<evidence type="ECO:0000256" key="8">
    <source>
        <dbReference type="ARBA" id="ARBA00022697"/>
    </source>
</evidence>
<evidence type="ECO:0000256" key="15">
    <source>
        <dbReference type="PIRSR" id="PIRSR036497-2"/>
    </source>
</evidence>
<feature type="binding site" evidence="15">
    <location>
        <position position="87"/>
    </location>
    <ligand>
        <name>NADPH</name>
        <dbReference type="ChEBI" id="CHEBI:57783"/>
    </ligand>
</feature>
<dbReference type="SUPFAM" id="SSF55347">
    <property type="entry name" value="Glyceraldehyde-3-phosphate dehydrogenase-like, C-terminal domain"/>
    <property type="match status" value="1"/>
</dbReference>
<comment type="pathway">
    <text evidence="2 16">Amino-acid biosynthesis; L-threonine biosynthesis; L-threonine from L-aspartate: step 3/5.</text>
</comment>
<dbReference type="UniPathway" id="UPA00050">
    <property type="reaction ID" value="UER00063"/>
</dbReference>
<comment type="function">
    <text evidence="13">Catalyzes the conversion of L-aspartate-beta-semialdehyde (L-Asa) to L-homoserine (L-Hse), the third step in the biosynthesis of amino acids that derive from aspartate (the aspartate family of amino acids), including methioinine and threonine, the latter of which is a precursor to isoleucine; production of homoserine leads to a branch-point in the pathway as it can either be O-phosphorylated for processing to threonine, or O-acylated for processing to methionine.</text>
</comment>
<comment type="similarity">
    <text evidence="4 17">Belongs to the homoserine dehydrogenase family.</text>
</comment>
<evidence type="ECO:0000256" key="6">
    <source>
        <dbReference type="ARBA" id="ARBA00013376"/>
    </source>
</evidence>
<evidence type="ECO:0000259" key="19">
    <source>
        <dbReference type="Pfam" id="PF03447"/>
    </source>
</evidence>
<organism evidence="20 21">
    <name type="scientific">Powellomyces hirtus</name>
    <dbReference type="NCBI Taxonomy" id="109895"/>
    <lineage>
        <taxon>Eukaryota</taxon>
        <taxon>Fungi</taxon>
        <taxon>Fungi incertae sedis</taxon>
        <taxon>Chytridiomycota</taxon>
        <taxon>Chytridiomycota incertae sedis</taxon>
        <taxon>Chytridiomycetes</taxon>
        <taxon>Spizellomycetales</taxon>
        <taxon>Powellomycetaceae</taxon>
        <taxon>Powellomyces</taxon>
    </lineage>
</organism>
<reference evidence="20 21" key="1">
    <citation type="journal article" date="2019" name="Sci. Rep.">
        <title>Comparative genomics of chytrid fungi reveal insights into the obligate biotrophic and pathogenic lifestyle of Synchytrium endobioticum.</title>
        <authorList>
            <person name="van de Vossenberg B.T.L.H."/>
            <person name="Warris S."/>
            <person name="Nguyen H.D.T."/>
            <person name="van Gent-Pelzer M.P.E."/>
            <person name="Joly D.L."/>
            <person name="van de Geest H.C."/>
            <person name="Bonants P.J.M."/>
            <person name="Smith D.S."/>
            <person name="Levesque C.A."/>
            <person name="van der Lee T.A.J."/>
        </authorList>
    </citation>
    <scope>NUCLEOTIDE SEQUENCE [LARGE SCALE GENOMIC DNA]</scope>
    <source>
        <strain evidence="20 21">CBS 809.83</strain>
    </source>
</reference>
<evidence type="ECO:0000256" key="7">
    <source>
        <dbReference type="ARBA" id="ARBA00022605"/>
    </source>
</evidence>
<evidence type="ECO:0000313" key="20">
    <source>
        <dbReference type="EMBL" id="TPX57058.1"/>
    </source>
</evidence>
<evidence type="ECO:0000256" key="10">
    <source>
        <dbReference type="ARBA" id="ARBA00023002"/>
    </source>
</evidence>
<dbReference type="UniPathway" id="UPA00051">
    <property type="reaction ID" value="UER00465"/>
</dbReference>
<dbReference type="Gene3D" id="3.30.360.10">
    <property type="entry name" value="Dihydrodipicolinate Reductase, domain 2"/>
    <property type="match status" value="1"/>
</dbReference>
<keyword evidence="11 16" id="KW-0486">Methionine biosynthesis</keyword>
<evidence type="ECO:0000256" key="14">
    <source>
        <dbReference type="PIRSR" id="PIRSR036497-1"/>
    </source>
</evidence>
<evidence type="ECO:0000256" key="2">
    <source>
        <dbReference type="ARBA" id="ARBA00005056"/>
    </source>
</evidence>
<accession>A0A507E1I6</accession>
<evidence type="ECO:0000256" key="4">
    <source>
        <dbReference type="ARBA" id="ARBA00006753"/>
    </source>
</evidence>
<keyword evidence="10 16" id="KW-0560">Oxidoreductase</keyword>
<dbReference type="PANTHER" id="PTHR43070">
    <property type="match status" value="1"/>
</dbReference>
<comment type="cofactor">
    <cofactor evidence="1">
        <name>a metal cation</name>
        <dbReference type="ChEBI" id="CHEBI:25213"/>
    </cofactor>
</comment>
<proteinExistence type="inferred from homology"/>
<feature type="binding site" evidence="15">
    <location>
        <begin position="8"/>
        <end position="13"/>
    </location>
    <ligand>
        <name>NADP(+)</name>
        <dbReference type="ChEBI" id="CHEBI:58349"/>
    </ligand>
</feature>
<evidence type="ECO:0000256" key="12">
    <source>
        <dbReference type="ARBA" id="ARBA00048841"/>
    </source>
</evidence>
<sequence length="358" mass="38416">MLNLAIIGPGLVGSEFISQVLKSTTRTFRIIAVSNSKRMVLSQTTAPLTNSSWKTQLESPSATPTDLAKLAAHAASQQEPCVVVDCTSSDAVAECYPVWLRMGLHVITPNKKAFSGPLPLWDDIQKAAKEGKAHVFHESTVGAGLPILSTLRDLIETGDDITRIEGIFSGTLSYLFNNFSSPNPPTTPSTFSQTVSTAKSLGYTEPDPRDDLNGMDVARKVVILGRCAGIPLDLTTLHVENMVPEQLRNAPNADAFMQQLPEADAHFAKLNEDARKEQCVLRYVGCVDPNGQSSVKLAKYPLAHPFAALTGSDNVIAFTTRIFPSPLIVQGAGAGAAVTAFGMFCDLLKIDRILSPHA</sequence>
<gene>
    <name evidence="20" type="primary">HOM6</name>
    <name evidence="20" type="ORF">PhCBS80983_g04085</name>
</gene>
<dbReference type="InterPro" id="IPR019811">
    <property type="entry name" value="HDH_CS"/>
</dbReference>